<organism evidence="3 4">
    <name type="scientific">Corynebacterium glyciniphilum AJ 3170</name>
    <dbReference type="NCBI Taxonomy" id="1404245"/>
    <lineage>
        <taxon>Bacteria</taxon>
        <taxon>Bacillati</taxon>
        <taxon>Actinomycetota</taxon>
        <taxon>Actinomycetes</taxon>
        <taxon>Mycobacteriales</taxon>
        <taxon>Corynebacteriaceae</taxon>
        <taxon>Corynebacterium</taxon>
    </lineage>
</organism>
<dbReference type="RefSeq" id="WP_038549367.1">
    <property type="nucleotide sequence ID" value="NZ_CP006842.1"/>
</dbReference>
<protein>
    <submittedName>
        <fullName evidence="3">Histone deacetylase-like amidohydrolase</fullName>
        <ecNumber evidence="3">3.5.1.-</ecNumber>
    </submittedName>
</protein>
<dbReference type="GO" id="GO:0016787">
    <property type="term" value="F:hydrolase activity"/>
    <property type="evidence" value="ECO:0007669"/>
    <property type="project" value="UniProtKB-KW"/>
</dbReference>
<name>X5DVC2_9CORY</name>
<dbReference type="CDD" id="cd09996">
    <property type="entry name" value="HDAC_classII_1"/>
    <property type="match status" value="1"/>
</dbReference>
<dbReference type="GO" id="GO:0040029">
    <property type="term" value="P:epigenetic regulation of gene expression"/>
    <property type="evidence" value="ECO:0007669"/>
    <property type="project" value="TreeGrafter"/>
</dbReference>
<dbReference type="InterPro" id="IPR023801">
    <property type="entry name" value="His_deacetylse_dom"/>
</dbReference>
<gene>
    <name evidence="3" type="primary">hdaH</name>
    <name evidence="3" type="ORF">CGLY_10785</name>
</gene>
<dbReference type="eggNOG" id="COG0123">
    <property type="taxonomic scope" value="Bacteria"/>
</dbReference>
<dbReference type="GO" id="GO:0005737">
    <property type="term" value="C:cytoplasm"/>
    <property type="evidence" value="ECO:0007669"/>
    <property type="project" value="TreeGrafter"/>
</dbReference>
<dbReference type="STRING" id="1404245.CGLY_10785"/>
<dbReference type="EC" id="3.5.1.-" evidence="3"/>
<evidence type="ECO:0000256" key="1">
    <source>
        <dbReference type="ARBA" id="ARBA00005947"/>
    </source>
</evidence>
<feature type="domain" description="Histone deacetylase" evidence="2">
    <location>
        <begin position="48"/>
        <end position="324"/>
    </location>
</feature>
<dbReference type="InterPro" id="IPR023696">
    <property type="entry name" value="Ureohydrolase_dom_sf"/>
</dbReference>
<evidence type="ECO:0000313" key="4">
    <source>
        <dbReference type="Proteomes" id="UP000023703"/>
    </source>
</evidence>
<dbReference type="EMBL" id="CP006842">
    <property type="protein sequence ID" value="AHW64602.1"/>
    <property type="molecule type" value="Genomic_DNA"/>
</dbReference>
<dbReference type="SUPFAM" id="SSF52768">
    <property type="entry name" value="Arginase/deacetylase"/>
    <property type="match status" value="1"/>
</dbReference>
<dbReference type="OrthoDB" id="9808367at2"/>
<reference evidence="3 4" key="1">
    <citation type="journal article" date="2015" name="Int. J. Syst. Evol. Microbiol.">
        <title>Revisiting Corynebacterium glyciniphilum (ex Kubota et al., 1972) sp. nov., nom. rev., isolated from putrefied banana.</title>
        <authorList>
            <person name="Al-Dilaimi A."/>
            <person name="Bednarz H."/>
            <person name="Lomker A."/>
            <person name="Niehaus K."/>
            <person name="Kalinowski J."/>
            <person name="Ruckert C."/>
        </authorList>
    </citation>
    <scope>NUCLEOTIDE SEQUENCE [LARGE SCALE GENOMIC DNA]</scope>
    <source>
        <strain evidence="3">AJ 3170</strain>
    </source>
</reference>
<evidence type="ECO:0000259" key="2">
    <source>
        <dbReference type="Pfam" id="PF00850"/>
    </source>
</evidence>
<comment type="similarity">
    <text evidence="1">Belongs to the histone deacetylase family.</text>
</comment>
<dbReference type="PANTHER" id="PTHR10625">
    <property type="entry name" value="HISTONE DEACETYLASE HDAC1-RELATED"/>
    <property type="match status" value="1"/>
</dbReference>
<sequence length="376" mass="40325">MASQRRVGYLWDTLYGWVDSGSGGFTPADPSLGLQPISHHIAHADTKRRFHEAVQVSPLADVLSPLKAGLAQEDDLLRVHTTEHVEWIRSQSDNVKGGDAGDGASPLGRGGYDIARRASGGAIEAVRAVVNGDVDTAYALINPPGHHAERARGMGFCLFNNVSVATAYARDVLGLSRVAIVDWDVHHGNGTQDIWWEDPSVLTISLHQDRCFPPESGFREDNGVGAGGGAALNIPLPPGSGNAVYERAMRDVVIPALEAFQPELIVVASGFDASAMDPLARQMVTQRGFKMLTRLLLDAADSLCQGDVVFIQEGGYSPYYVPVCGLGVLEVLTGVDTGFGDPYSPVLDPQGVDDLYEHQRIEVAEAQKLVKNVPRP</sequence>
<dbReference type="AlphaFoldDB" id="X5DVC2"/>
<evidence type="ECO:0000313" key="3">
    <source>
        <dbReference type="EMBL" id="AHW64602.1"/>
    </source>
</evidence>
<dbReference type="PANTHER" id="PTHR10625:SF31">
    <property type="entry name" value="HISTONE DEACETYLASE DOMAIN-CONTAINING PROTEIN"/>
    <property type="match status" value="1"/>
</dbReference>
<dbReference type="HOGENOM" id="CLU_007727_8_2_11"/>
<accession>X5DVC2</accession>
<dbReference type="Proteomes" id="UP000023703">
    <property type="component" value="Chromosome"/>
</dbReference>
<dbReference type="Pfam" id="PF00850">
    <property type="entry name" value="Hist_deacetyl"/>
    <property type="match status" value="1"/>
</dbReference>
<keyword evidence="4" id="KW-1185">Reference proteome</keyword>
<dbReference type="KEGG" id="cgy:CGLY_10785"/>
<dbReference type="GO" id="GO:0004407">
    <property type="term" value="F:histone deacetylase activity"/>
    <property type="evidence" value="ECO:0007669"/>
    <property type="project" value="TreeGrafter"/>
</dbReference>
<dbReference type="InterPro" id="IPR000286">
    <property type="entry name" value="HDACs"/>
</dbReference>
<proteinExistence type="inferred from homology"/>
<dbReference type="InterPro" id="IPR037138">
    <property type="entry name" value="His_deacetylse_dom_sf"/>
</dbReference>
<dbReference type="PRINTS" id="PR01270">
    <property type="entry name" value="HDASUPER"/>
</dbReference>
<dbReference type="Gene3D" id="3.40.800.20">
    <property type="entry name" value="Histone deacetylase domain"/>
    <property type="match status" value="1"/>
</dbReference>
<keyword evidence="3" id="KW-0378">Hydrolase</keyword>